<evidence type="ECO:0000313" key="5">
    <source>
        <dbReference type="Proteomes" id="UP000295382"/>
    </source>
</evidence>
<keyword evidence="5" id="KW-1185">Reference proteome</keyword>
<keyword evidence="1 4" id="KW-0489">Methyltransferase</keyword>
<comment type="caution">
    <text evidence="4">The sequence shown here is derived from an EMBL/GenBank/DDBJ whole genome shotgun (WGS) entry which is preliminary data.</text>
</comment>
<feature type="domain" description="Methyltransferase small" evidence="3">
    <location>
        <begin position="149"/>
        <end position="265"/>
    </location>
</feature>
<dbReference type="PROSITE" id="PS00092">
    <property type="entry name" value="N6_MTASE"/>
    <property type="match status" value="1"/>
</dbReference>
<dbReference type="Proteomes" id="UP000295382">
    <property type="component" value="Unassembled WGS sequence"/>
</dbReference>
<protein>
    <submittedName>
        <fullName evidence="4">Methylase of polypeptide subunit release factors</fullName>
    </submittedName>
</protein>
<dbReference type="GO" id="GO:0032259">
    <property type="term" value="P:methylation"/>
    <property type="evidence" value="ECO:0007669"/>
    <property type="project" value="UniProtKB-KW"/>
</dbReference>
<dbReference type="CDD" id="cd02440">
    <property type="entry name" value="AdoMet_MTases"/>
    <property type="match status" value="1"/>
</dbReference>
<dbReference type="SUPFAM" id="SSF53335">
    <property type="entry name" value="S-adenosyl-L-methionine-dependent methyltransferases"/>
    <property type="match status" value="1"/>
</dbReference>
<dbReference type="InterPro" id="IPR029063">
    <property type="entry name" value="SAM-dependent_MTases_sf"/>
</dbReference>
<evidence type="ECO:0000256" key="2">
    <source>
        <dbReference type="ARBA" id="ARBA00022691"/>
    </source>
</evidence>
<dbReference type="AlphaFoldDB" id="A0A4R3I2Y1"/>
<organism evidence="4 5">
    <name type="scientific">Paucimonas lemoignei</name>
    <name type="common">Pseudomonas lemoignei</name>
    <dbReference type="NCBI Taxonomy" id="29443"/>
    <lineage>
        <taxon>Bacteria</taxon>
        <taxon>Pseudomonadati</taxon>
        <taxon>Pseudomonadota</taxon>
        <taxon>Betaproteobacteria</taxon>
        <taxon>Burkholderiales</taxon>
        <taxon>Burkholderiaceae</taxon>
        <taxon>Paucimonas</taxon>
    </lineage>
</organism>
<keyword evidence="1 4" id="KW-0808">Transferase</keyword>
<evidence type="ECO:0000259" key="3">
    <source>
        <dbReference type="Pfam" id="PF05175"/>
    </source>
</evidence>
<dbReference type="InterPro" id="IPR002052">
    <property type="entry name" value="DNA_methylase_N6_adenine_CS"/>
</dbReference>
<reference evidence="4 5" key="1">
    <citation type="submission" date="2019-03" db="EMBL/GenBank/DDBJ databases">
        <title>Genomic Encyclopedia of Type Strains, Phase IV (KMG-IV): sequencing the most valuable type-strain genomes for metagenomic binning, comparative biology and taxonomic classification.</title>
        <authorList>
            <person name="Goeker M."/>
        </authorList>
    </citation>
    <scope>NUCLEOTIDE SEQUENCE [LARGE SCALE GENOMIC DNA]</scope>
    <source>
        <strain evidence="4 5">DSM 7445</strain>
    </source>
</reference>
<gene>
    <name evidence="4" type="ORF">EDC30_101349</name>
</gene>
<dbReference type="Pfam" id="PF05175">
    <property type="entry name" value="MTS"/>
    <property type="match status" value="1"/>
</dbReference>
<accession>A0A4R3I2Y1</accession>
<dbReference type="GO" id="GO:0003676">
    <property type="term" value="F:nucleic acid binding"/>
    <property type="evidence" value="ECO:0007669"/>
    <property type="project" value="InterPro"/>
</dbReference>
<dbReference type="EMBL" id="SLZQ01000001">
    <property type="protein sequence ID" value="TCS39393.1"/>
    <property type="molecule type" value="Genomic_DNA"/>
</dbReference>
<dbReference type="RefSeq" id="WP_243656611.1">
    <property type="nucleotide sequence ID" value="NZ_SLZQ01000001.1"/>
</dbReference>
<dbReference type="Gene3D" id="3.40.50.150">
    <property type="entry name" value="Vaccinia Virus protein VP39"/>
    <property type="match status" value="1"/>
</dbReference>
<dbReference type="GO" id="GO:0036009">
    <property type="term" value="F:protein-glutamine N-methyltransferase activity"/>
    <property type="evidence" value="ECO:0007669"/>
    <property type="project" value="TreeGrafter"/>
</dbReference>
<dbReference type="InterPro" id="IPR007848">
    <property type="entry name" value="Small_mtfrase_dom"/>
</dbReference>
<sequence>MDAAYVLPATHVMPPAAQRDARDAALLELARIVKAEGYRFVTVSPATHARVNKRAGNEWATRLEDVLGWSRPFGKELLPRSVFDLLHRAEALEPHGEGWRSLIRVSSLNDKLFIHSAYPTTASDAVFFGPDTYRFISALEEHVARSMQPIRRAADIGCGAGPGAISMALHSPDAEVIGVDINARALRYTAINAALAGTENVSAMHSDLLTGVAGEFDLIIANPPYLLDSSERTYRHGGGHLGEGLSVAIIRQAMQRLALGGSLLLYTGVAIVNGQDQFRSIAQRLLDGSGLDWSYREIDPDVFGEELEEPAYNTADRIAAVVLTVTRRD</sequence>
<name>A0A4R3I2Y1_PAULE</name>
<dbReference type="PANTHER" id="PTHR18895">
    <property type="entry name" value="HEMK METHYLTRANSFERASE"/>
    <property type="match status" value="1"/>
</dbReference>
<evidence type="ECO:0000256" key="1">
    <source>
        <dbReference type="ARBA" id="ARBA00022603"/>
    </source>
</evidence>
<proteinExistence type="predicted"/>
<dbReference type="InterPro" id="IPR050320">
    <property type="entry name" value="N5-glutamine_MTase"/>
</dbReference>
<keyword evidence="2" id="KW-0949">S-adenosyl-L-methionine</keyword>
<dbReference type="PANTHER" id="PTHR18895:SF74">
    <property type="entry name" value="MTRF1L RELEASE FACTOR GLUTAMINE METHYLTRANSFERASE"/>
    <property type="match status" value="1"/>
</dbReference>
<evidence type="ECO:0000313" key="4">
    <source>
        <dbReference type="EMBL" id="TCS39393.1"/>
    </source>
</evidence>